<feature type="domain" description="Gfo/Idh/MocA-like oxidoreductase N-terminal" evidence="2">
    <location>
        <begin position="6"/>
        <end position="125"/>
    </location>
</feature>
<dbReference type="Pfam" id="PF22725">
    <property type="entry name" value="GFO_IDH_MocA_C3"/>
    <property type="match status" value="1"/>
</dbReference>
<evidence type="ECO:0000259" key="2">
    <source>
        <dbReference type="Pfam" id="PF01408"/>
    </source>
</evidence>
<reference evidence="4" key="1">
    <citation type="submission" date="2022-12" db="EMBL/GenBank/DDBJ databases">
        <title>Draft genome assemblies for two species of Escallonia (Escalloniales).</title>
        <authorList>
            <person name="Chanderbali A."/>
            <person name="Dervinis C."/>
            <person name="Anghel I."/>
            <person name="Soltis D."/>
            <person name="Soltis P."/>
            <person name="Zapata F."/>
        </authorList>
    </citation>
    <scope>NUCLEOTIDE SEQUENCE</scope>
    <source>
        <strain evidence="4">UCBG64.0493</strain>
        <tissue evidence="4">Leaf</tissue>
    </source>
</reference>
<dbReference type="SUPFAM" id="SSF55347">
    <property type="entry name" value="Glyceraldehyde-3-phosphate dehydrogenase-like, C-terminal domain"/>
    <property type="match status" value="1"/>
</dbReference>
<dbReference type="InterPro" id="IPR000683">
    <property type="entry name" value="Gfo/Idh/MocA-like_OxRdtase_N"/>
</dbReference>
<comment type="caution">
    <text evidence="4">The sequence shown here is derived from an EMBL/GenBank/DDBJ whole genome shotgun (WGS) entry which is preliminary data.</text>
</comment>
<dbReference type="Gene3D" id="3.30.360.10">
    <property type="entry name" value="Dihydrodipicolinate Reductase, domain 2"/>
    <property type="match status" value="1"/>
</dbReference>
<sequence length="360" mass="39430">MAETPVRFGILGCANIARKVSRAITLAPNATICAIGSRSTEKASRFASDNGFPASAKAYGSYEAVLDDPEVEAVYVPLPTSLHVRWAVMAAERRKHVLLEKPVALSVKELDVILEACESNGVQFMDATMWMHHPRTADMKAFLSDPYRFGQLKAVHSIFAYYGGPDFQKNDIRVNPALDALGALGDTGWYCIRAILWAADYELPNTVTALPDPELNEAGVILSCGSSLSWGDGKVATFYCSFLTNLTMDITALGSNGNLRVHDFVIPFRENVGPFYAAANSRFSELSIACEPIPSEHTVMTDLPQEALMVREFATLVRKINANGFKPEKKWPTLSRKTQVVLDAVKASIDSGFEPVKVVY</sequence>
<keyword evidence="5" id="KW-1185">Reference proteome</keyword>
<name>A0AA88W6Z8_9ASTE</name>
<protein>
    <recommendedName>
        <fullName evidence="6">Gfo/Idh/MocA-like oxidoreductase N-terminal domain-containing protein</fullName>
    </recommendedName>
</protein>
<dbReference type="GO" id="GO:0000166">
    <property type="term" value="F:nucleotide binding"/>
    <property type="evidence" value="ECO:0007669"/>
    <property type="project" value="InterPro"/>
</dbReference>
<dbReference type="Pfam" id="PF01408">
    <property type="entry name" value="GFO_IDH_MocA"/>
    <property type="match status" value="1"/>
</dbReference>
<evidence type="ECO:0000313" key="5">
    <source>
        <dbReference type="Proteomes" id="UP001188597"/>
    </source>
</evidence>
<organism evidence="4 5">
    <name type="scientific">Escallonia herrerae</name>
    <dbReference type="NCBI Taxonomy" id="1293975"/>
    <lineage>
        <taxon>Eukaryota</taxon>
        <taxon>Viridiplantae</taxon>
        <taxon>Streptophyta</taxon>
        <taxon>Embryophyta</taxon>
        <taxon>Tracheophyta</taxon>
        <taxon>Spermatophyta</taxon>
        <taxon>Magnoliopsida</taxon>
        <taxon>eudicotyledons</taxon>
        <taxon>Gunneridae</taxon>
        <taxon>Pentapetalae</taxon>
        <taxon>asterids</taxon>
        <taxon>campanulids</taxon>
        <taxon>Escalloniales</taxon>
        <taxon>Escalloniaceae</taxon>
        <taxon>Escallonia</taxon>
    </lineage>
</organism>
<dbReference type="InterPro" id="IPR055170">
    <property type="entry name" value="GFO_IDH_MocA-like_dom"/>
</dbReference>
<accession>A0AA88W6Z8</accession>
<comment type="similarity">
    <text evidence="1">Belongs to the Gfo/Idh/MocA family.</text>
</comment>
<dbReference type="InterPro" id="IPR036291">
    <property type="entry name" value="NAD(P)-bd_dom_sf"/>
</dbReference>
<evidence type="ECO:0000313" key="4">
    <source>
        <dbReference type="EMBL" id="KAK3022251.1"/>
    </source>
</evidence>
<dbReference type="Proteomes" id="UP001188597">
    <property type="component" value="Unassembled WGS sequence"/>
</dbReference>
<dbReference type="AlphaFoldDB" id="A0AA88W6Z8"/>
<dbReference type="SUPFAM" id="SSF51735">
    <property type="entry name" value="NAD(P)-binding Rossmann-fold domains"/>
    <property type="match status" value="1"/>
</dbReference>
<evidence type="ECO:0000256" key="1">
    <source>
        <dbReference type="ARBA" id="ARBA00010928"/>
    </source>
</evidence>
<gene>
    <name evidence="4" type="ORF">RJ639_047801</name>
</gene>
<evidence type="ECO:0008006" key="6">
    <source>
        <dbReference type="Google" id="ProtNLM"/>
    </source>
</evidence>
<proteinExistence type="inferred from homology"/>
<dbReference type="PANTHER" id="PTHR46368:SF19">
    <property type="entry name" value="GFO_IDH_MOCA-LIKE OXIDOREDUCTASE N-TERMINAL DOMAIN-CONTAINING PROTEIN"/>
    <property type="match status" value="1"/>
</dbReference>
<evidence type="ECO:0000259" key="3">
    <source>
        <dbReference type="Pfam" id="PF22725"/>
    </source>
</evidence>
<dbReference type="EMBL" id="JAVXUP010000722">
    <property type="protein sequence ID" value="KAK3022251.1"/>
    <property type="molecule type" value="Genomic_DNA"/>
</dbReference>
<feature type="domain" description="GFO/IDH/MocA-like oxidoreductase" evidence="3">
    <location>
        <begin position="148"/>
        <end position="259"/>
    </location>
</feature>
<dbReference type="PANTHER" id="PTHR46368">
    <property type="match status" value="1"/>
</dbReference>
<dbReference type="Gene3D" id="3.40.50.720">
    <property type="entry name" value="NAD(P)-binding Rossmann-like Domain"/>
    <property type="match status" value="1"/>
</dbReference>